<dbReference type="InterPro" id="IPR027467">
    <property type="entry name" value="MopterinOxRdtase_cofactor_BS"/>
</dbReference>
<dbReference type="CDD" id="cd00508">
    <property type="entry name" value="MopB_CT_Fdh-Nap-like"/>
    <property type="match status" value="1"/>
</dbReference>
<evidence type="ECO:0000313" key="19">
    <source>
        <dbReference type="Proteomes" id="UP000193404"/>
    </source>
</evidence>
<dbReference type="InterPro" id="IPR009010">
    <property type="entry name" value="Asp_de-COase-like_dom_sf"/>
</dbReference>
<evidence type="ECO:0000259" key="14">
    <source>
        <dbReference type="PROSITE" id="PS51085"/>
    </source>
</evidence>
<accession>A0A1W6JYB1</accession>
<dbReference type="PROSITE" id="PS00551">
    <property type="entry name" value="MOLYBDOPTERIN_PROK_1"/>
    <property type="match status" value="1"/>
</dbReference>
<evidence type="ECO:0000256" key="6">
    <source>
        <dbReference type="ARBA" id="ARBA00022505"/>
    </source>
</evidence>
<dbReference type="InterPro" id="IPR006963">
    <property type="entry name" value="Mopterin_OxRdtase_4Fe-4S_dom"/>
</dbReference>
<keyword evidence="12" id="KW-0411">Iron-sulfur</keyword>
<dbReference type="InterPro" id="IPR017896">
    <property type="entry name" value="4Fe4S_Fe-S-bd"/>
</dbReference>
<evidence type="ECO:0000256" key="9">
    <source>
        <dbReference type="ARBA" id="ARBA00022737"/>
    </source>
</evidence>
<dbReference type="InterPro" id="IPR006655">
    <property type="entry name" value="Mopterin_OxRdtase_prok_CS"/>
</dbReference>
<dbReference type="AlphaFoldDB" id="A0A1W6JYB1"/>
<feature type="domain" description="4Fe-4S ferredoxin-type" evidence="15">
    <location>
        <begin position="133"/>
        <end position="162"/>
    </location>
</feature>
<dbReference type="InterPro" id="IPR006478">
    <property type="entry name" value="Formate_DH_asu"/>
</dbReference>
<organism evidence="18 19">
    <name type="scientific">Acidianus manzaensis</name>
    <dbReference type="NCBI Taxonomy" id="282676"/>
    <lineage>
        <taxon>Archaea</taxon>
        <taxon>Thermoproteota</taxon>
        <taxon>Thermoprotei</taxon>
        <taxon>Sulfolobales</taxon>
        <taxon>Sulfolobaceae</taxon>
        <taxon>Acidianus</taxon>
    </lineage>
</organism>
<dbReference type="GO" id="GO:0015942">
    <property type="term" value="P:formate metabolic process"/>
    <property type="evidence" value="ECO:0007669"/>
    <property type="project" value="InterPro"/>
</dbReference>
<feature type="domain" description="4Fe-4S ferredoxin-type" evidence="15">
    <location>
        <begin position="176"/>
        <end position="205"/>
    </location>
</feature>
<dbReference type="PROSITE" id="PS00198">
    <property type="entry name" value="4FE4S_FER_1"/>
    <property type="match status" value="1"/>
</dbReference>
<keyword evidence="11" id="KW-0408">Iron</keyword>
<dbReference type="Gene3D" id="3.40.228.10">
    <property type="entry name" value="Dimethylsulfoxide Reductase, domain 2"/>
    <property type="match status" value="1"/>
</dbReference>
<dbReference type="Proteomes" id="UP000193404">
    <property type="component" value="Chromosome"/>
</dbReference>
<dbReference type="Gene3D" id="3.30.70.20">
    <property type="match status" value="1"/>
</dbReference>
<keyword evidence="7" id="KW-0001">2Fe-2S</keyword>
<evidence type="ECO:0000259" key="15">
    <source>
        <dbReference type="PROSITE" id="PS51379"/>
    </source>
</evidence>
<evidence type="ECO:0000256" key="7">
    <source>
        <dbReference type="ARBA" id="ARBA00022714"/>
    </source>
</evidence>
<comment type="similarity">
    <text evidence="4">Belongs to the prokaryotic molybdopterin-containing oxidoreductase family.</text>
</comment>
<feature type="domain" description="4Fe-4S His(Cys)3-ligated-type" evidence="17">
    <location>
        <begin position="76"/>
        <end position="115"/>
    </location>
</feature>
<dbReference type="STRING" id="282676.B6F84_03955"/>
<dbReference type="GO" id="GO:0046872">
    <property type="term" value="F:metal ion binding"/>
    <property type="evidence" value="ECO:0007669"/>
    <property type="project" value="UniProtKB-KW"/>
</dbReference>
<dbReference type="GO" id="GO:0016020">
    <property type="term" value="C:membrane"/>
    <property type="evidence" value="ECO:0007669"/>
    <property type="project" value="TreeGrafter"/>
</dbReference>
<dbReference type="OrthoDB" id="23466at2157"/>
<evidence type="ECO:0000256" key="12">
    <source>
        <dbReference type="ARBA" id="ARBA00023014"/>
    </source>
</evidence>
<dbReference type="RefSeq" id="WP_148691027.1">
    <property type="nucleotide sequence ID" value="NZ_CP020477.1"/>
</dbReference>
<dbReference type="GO" id="GO:0008863">
    <property type="term" value="F:formate dehydrogenase (NAD+) activity"/>
    <property type="evidence" value="ECO:0007669"/>
    <property type="project" value="InterPro"/>
</dbReference>
<dbReference type="FunFam" id="2.20.25.90:FF:000001">
    <property type="entry name" value="Formate dehydrogenase subunit alpha"/>
    <property type="match status" value="1"/>
</dbReference>
<keyword evidence="6" id="KW-0500">Molybdenum</keyword>
<dbReference type="InterPro" id="IPR001041">
    <property type="entry name" value="2Fe-2S_ferredoxin-type"/>
</dbReference>
<dbReference type="PROSITE" id="PS51085">
    <property type="entry name" value="2FE2S_FER_2"/>
    <property type="match status" value="1"/>
</dbReference>
<evidence type="ECO:0000256" key="10">
    <source>
        <dbReference type="ARBA" id="ARBA00023002"/>
    </source>
</evidence>
<dbReference type="Gene3D" id="2.20.25.90">
    <property type="entry name" value="ADC-like domains"/>
    <property type="match status" value="1"/>
</dbReference>
<dbReference type="NCBIfam" id="TIGR01591">
    <property type="entry name" value="Fdh-alpha"/>
    <property type="match status" value="1"/>
</dbReference>
<keyword evidence="10" id="KW-0560">Oxidoreductase</keyword>
<keyword evidence="8" id="KW-0479">Metal-binding</keyword>
<evidence type="ECO:0000259" key="17">
    <source>
        <dbReference type="PROSITE" id="PS51839"/>
    </source>
</evidence>
<comment type="cofactor">
    <cofactor evidence="13">
        <name>[2Fe-2S] cluster</name>
        <dbReference type="ChEBI" id="CHEBI:190135"/>
    </cofactor>
</comment>
<evidence type="ECO:0000259" key="16">
    <source>
        <dbReference type="PROSITE" id="PS51669"/>
    </source>
</evidence>
<evidence type="ECO:0000313" key="18">
    <source>
        <dbReference type="EMBL" id="ARM75266.1"/>
    </source>
</evidence>
<feature type="domain" description="2Fe-2S ferredoxin-type" evidence="14">
    <location>
        <begin position="1"/>
        <end position="76"/>
    </location>
</feature>
<evidence type="ECO:0000256" key="4">
    <source>
        <dbReference type="ARBA" id="ARBA00010312"/>
    </source>
</evidence>
<dbReference type="Pfam" id="PF04879">
    <property type="entry name" value="Molybdop_Fe4S4"/>
    <property type="match status" value="1"/>
</dbReference>
<dbReference type="Pfam" id="PF01568">
    <property type="entry name" value="Molydop_binding"/>
    <property type="match status" value="1"/>
</dbReference>
<dbReference type="PROSITE" id="PS00490">
    <property type="entry name" value="MOLYBDOPTERIN_PROK_2"/>
    <property type="match status" value="1"/>
</dbReference>
<dbReference type="SUPFAM" id="SSF50692">
    <property type="entry name" value="ADC-like"/>
    <property type="match status" value="1"/>
</dbReference>
<dbReference type="FunFam" id="3.10.20.740:FF:000003">
    <property type="entry name" value="Formate dehydrogenase subunit alpha"/>
    <property type="match status" value="1"/>
</dbReference>
<keyword evidence="5" id="KW-0004">4Fe-4S</keyword>
<dbReference type="PROSITE" id="PS51839">
    <property type="entry name" value="4FE4S_HC3"/>
    <property type="match status" value="1"/>
</dbReference>
<dbReference type="EMBL" id="CP020477">
    <property type="protein sequence ID" value="ARM75266.1"/>
    <property type="molecule type" value="Genomic_DNA"/>
</dbReference>
<dbReference type="SUPFAM" id="SSF54292">
    <property type="entry name" value="2Fe-2S ferredoxin-like"/>
    <property type="match status" value="1"/>
</dbReference>
<evidence type="ECO:0000256" key="13">
    <source>
        <dbReference type="ARBA" id="ARBA00034078"/>
    </source>
</evidence>
<dbReference type="FunFam" id="2.40.40.20:FF:000005">
    <property type="entry name" value="Periplasmic nitrate reductase"/>
    <property type="match status" value="1"/>
</dbReference>
<protein>
    <submittedName>
        <fullName evidence="18">Formate dehydrogenase subunit alpha</fullName>
    </submittedName>
</protein>
<dbReference type="GO" id="GO:0022904">
    <property type="term" value="P:respiratory electron transport chain"/>
    <property type="evidence" value="ECO:0007669"/>
    <property type="project" value="TreeGrafter"/>
</dbReference>
<dbReference type="InterPro" id="IPR050123">
    <property type="entry name" value="Prok_molybdopt-oxidoreductase"/>
</dbReference>
<evidence type="ECO:0000256" key="11">
    <source>
        <dbReference type="ARBA" id="ARBA00023004"/>
    </source>
</evidence>
<keyword evidence="19" id="KW-1185">Reference proteome</keyword>
<proteinExistence type="inferred from homology"/>
<dbReference type="KEGG" id="aman:B6F84_03955"/>
<dbReference type="InterPro" id="IPR036010">
    <property type="entry name" value="2Fe-2S_ferredoxin-like_sf"/>
</dbReference>
<dbReference type="GO" id="GO:0051537">
    <property type="term" value="F:2 iron, 2 sulfur cluster binding"/>
    <property type="evidence" value="ECO:0007669"/>
    <property type="project" value="UniProtKB-KW"/>
</dbReference>
<dbReference type="PANTHER" id="PTHR43105:SF14">
    <property type="entry name" value="FORMATE DEHYDROGENASE H"/>
    <property type="match status" value="1"/>
</dbReference>
<dbReference type="GO" id="GO:0043546">
    <property type="term" value="F:molybdopterin cofactor binding"/>
    <property type="evidence" value="ECO:0007669"/>
    <property type="project" value="InterPro"/>
</dbReference>
<dbReference type="CDD" id="cd02753">
    <property type="entry name" value="MopB_Formate-Dh-H"/>
    <property type="match status" value="1"/>
</dbReference>
<dbReference type="GeneID" id="41590045"/>
<dbReference type="Gene3D" id="3.40.50.740">
    <property type="match status" value="1"/>
</dbReference>
<sequence length="973" mass="109888">MITLKVNGVEYKAQEGQTILQFLQSHGIYIPHVCYNSYLGPIRTCDTCVVEYNGKIVRACETKIQENAIINTESERVKEAREKAFNVILRNHDLYCTLCDNNVDCELHEAVSKLGIYSQKFLPKPYDVDDSNPFYVYDPKQCILCGRCVEACQDIVVNEVIKIDWSLNPPRVVWSNGKPIDYSSCVSCGTCVTVCPVNALMEKTLLGKAGYFTGINPEVKEKLIEAAKAGEKNFAPFMLISDIDKTLRKSLIKKTKTVCPFCGVGCSYEIWTRNEREILKVEPKPESPANGIATCIKGKFGQNYVNSKDRITKPLIKEGDHFREATWEEAIKLVASKLTQIKEKYGPDSIGIIASCTSTNEEAYLAQKFARQVIGTNNIDNCARYCQSPATTGLIRTVGYGADSGSAEDLACADLVILIGTNTAEAHPVIAGKIKRWHKLYNKKLVVIDVRKHEMAERADLFITPNVGTDIILINGIAKFIIDNNWEDKNFIRDRTVGFDDYKKSLEPFTLDYVEKVTGVDKEKIITIAKWIHESKGVSIAWAMGITQHQDGSETSTAISNLLLLTGNYGKPCCGAFPLRGHANVQGAGDVGALYNFLPGYQSLSDEKVRKKFEEAWNCELPKKPGISSTDMVDAILDGRIHAMYIMGEDKVLADADQTKTRDAFTKLDFLVVQDMFMTETAKYADVILPASAPLEKEGTYVNTERRIQRLYKVMEPLGESKSDWEIIQMIARAMGYNWNYSHPSEIMKEISSLAPIFEGVTYDRLEGFKSLQWPVKKDGTDSPYLYKDSFPFPDGKARFYPTKVIEPQNLDENYDLYLINGRMLEHFHWMRMTGKTEGIKYKVPQTFLEMSPELAEKKGLKTGDEVIIESRSGRIKTKVLVSNRVSGNKVFLSIHDDKDMNINWLTLDNKDPTARTPAYKETPVRVEKIESCTTCEPPLPRWNPRYAERTPQIGVKVEDKWKRKDYMKVIDQ</sequence>
<dbReference type="InterPro" id="IPR017900">
    <property type="entry name" value="4Fe4S_Fe_S_CS"/>
</dbReference>
<evidence type="ECO:0000256" key="2">
    <source>
        <dbReference type="ARBA" id="ARBA00001966"/>
    </source>
</evidence>
<comment type="similarity">
    <text evidence="3">In the C-terminal section; belongs to the prokaryotic molybdopterin-containing oxidoreductase family.</text>
</comment>
<evidence type="ECO:0000256" key="5">
    <source>
        <dbReference type="ARBA" id="ARBA00022485"/>
    </source>
</evidence>
<evidence type="ECO:0000256" key="1">
    <source>
        <dbReference type="ARBA" id="ARBA00001942"/>
    </source>
</evidence>
<comment type="cofactor">
    <cofactor evidence="2">
        <name>[4Fe-4S] cluster</name>
        <dbReference type="ChEBI" id="CHEBI:49883"/>
    </cofactor>
</comment>
<dbReference type="PROSITE" id="PS51669">
    <property type="entry name" value="4FE4S_MOW_BIS_MGD"/>
    <property type="match status" value="1"/>
</dbReference>
<dbReference type="InterPro" id="IPR006656">
    <property type="entry name" value="Mopterin_OxRdtase"/>
</dbReference>
<dbReference type="PIRSF" id="PIRSF036643">
    <property type="entry name" value="FDH_alpha"/>
    <property type="match status" value="1"/>
</dbReference>
<dbReference type="FunFam" id="3.40.228.10:FF:000002">
    <property type="entry name" value="Formate dehydrogenase subunit alpha"/>
    <property type="match status" value="1"/>
</dbReference>
<dbReference type="Pfam" id="PF00384">
    <property type="entry name" value="Molybdopterin"/>
    <property type="match status" value="1"/>
</dbReference>
<dbReference type="Gene3D" id="2.40.40.20">
    <property type="match status" value="1"/>
</dbReference>
<comment type="cofactor">
    <cofactor evidence="1">
        <name>Mo-bis(molybdopterin guanine dinucleotide)</name>
        <dbReference type="ChEBI" id="CHEBI:60539"/>
    </cofactor>
</comment>
<dbReference type="SMART" id="SM00929">
    <property type="entry name" value="NADH-G_4Fe-4S_3"/>
    <property type="match status" value="1"/>
</dbReference>
<dbReference type="GO" id="GO:0003954">
    <property type="term" value="F:NADH dehydrogenase activity"/>
    <property type="evidence" value="ECO:0007669"/>
    <property type="project" value="TreeGrafter"/>
</dbReference>
<dbReference type="GO" id="GO:0051539">
    <property type="term" value="F:4 iron, 4 sulfur cluster binding"/>
    <property type="evidence" value="ECO:0007669"/>
    <property type="project" value="UniProtKB-KW"/>
</dbReference>
<evidence type="ECO:0000256" key="3">
    <source>
        <dbReference type="ARBA" id="ARBA00007023"/>
    </source>
</evidence>
<dbReference type="PANTHER" id="PTHR43105">
    <property type="entry name" value="RESPIRATORY NITRATE REDUCTASE"/>
    <property type="match status" value="1"/>
</dbReference>
<dbReference type="SUPFAM" id="SSF53706">
    <property type="entry name" value="Formate dehydrogenase/DMSO reductase, domains 1-3"/>
    <property type="match status" value="1"/>
</dbReference>
<dbReference type="FunFam" id="3.30.70.20:FF:000032">
    <property type="entry name" value="Formate dehydrogenase, alpha subunit"/>
    <property type="match status" value="1"/>
</dbReference>
<reference evidence="18 19" key="1">
    <citation type="submission" date="2017-03" db="EMBL/GenBank/DDBJ databases">
        <title>Sulfur activation and transportation mechanism of thermophilic Archaea Acidianus manzaensis YN-25.</title>
        <authorList>
            <person name="Ma Y."/>
            <person name="Yang Y."/>
            <person name="Xia J."/>
        </authorList>
    </citation>
    <scope>NUCLEOTIDE SEQUENCE [LARGE SCALE GENOMIC DNA]</scope>
    <source>
        <strain evidence="18 19">YN-25</strain>
    </source>
</reference>
<dbReference type="Pfam" id="PF12838">
    <property type="entry name" value="Fer4_7"/>
    <property type="match status" value="1"/>
</dbReference>
<dbReference type="PROSITE" id="PS51379">
    <property type="entry name" value="4FE4S_FER_2"/>
    <property type="match status" value="2"/>
</dbReference>
<dbReference type="InterPro" id="IPR019574">
    <property type="entry name" value="NADH_UbQ_OxRdtase_Gsu_4Fe4S-bd"/>
</dbReference>
<dbReference type="CDD" id="cd00207">
    <property type="entry name" value="fer2"/>
    <property type="match status" value="1"/>
</dbReference>
<name>A0A1W6JYB1_9CREN</name>
<dbReference type="SUPFAM" id="SSF54862">
    <property type="entry name" value="4Fe-4S ferredoxins"/>
    <property type="match status" value="1"/>
</dbReference>
<dbReference type="SMART" id="SM00926">
    <property type="entry name" value="Molybdop_Fe4S4"/>
    <property type="match status" value="1"/>
</dbReference>
<evidence type="ECO:0000256" key="8">
    <source>
        <dbReference type="ARBA" id="ARBA00022723"/>
    </source>
</evidence>
<feature type="domain" description="4Fe-4S Mo/W bis-MGD-type" evidence="16">
    <location>
        <begin position="252"/>
        <end position="309"/>
    </location>
</feature>
<dbReference type="Gene3D" id="3.10.20.740">
    <property type="match status" value="1"/>
</dbReference>
<dbReference type="InterPro" id="IPR006657">
    <property type="entry name" value="MoPterin_dinucl-bd_dom"/>
</dbReference>
<dbReference type="Pfam" id="PF13510">
    <property type="entry name" value="Fer2_4"/>
    <property type="match status" value="1"/>
</dbReference>
<dbReference type="Pfam" id="PF10588">
    <property type="entry name" value="NADH-G_4Fe-4S_3"/>
    <property type="match status" value="1"/>
</dbReference>
<dbReference type="InterPro" id="IPR041924">
    <property type="entry name" value="Formate_Dh-H_N"/>
</dbReference>
<gene>
    <name evidence="18" type="ORF">B6F84_03955</name>
</gene>
<keyword evidence="9" id="KW-0677">Repeat</keyword>